<gene>
    <name evidence="3" type="ORF">PBRASI_LOCUS4787</name>
</gene>
<evidence type="ECO:0000313" key="4">
    <source>
        <dbReference type="Proteomes" id="UP000789739"/>
    </source>
</evidence>
<evidence type="ECO:0000313" key="3">
    <source>
        <dbReference type="EMBL" id="CAG8545029.1"/>
    </source>
</evidence>
<dbReference type="InterPro" id="IPR050523">
    <property type="entry name" value="AKR_Detox_Biosynth"/>
</dbReference>
<dbReference type="CDD" id="cd19075">
    <property type="entry name" value="AKR_AKR7A1-5"/>
    <property type="match status" value="1"/>
</dbReference>
<sequence>MASLTTKPKLAVILGTMTFGYRGMTMRINNLNTVQSILEAFKAQGWNELDTARMYCDGTTEEMLGQLEAQNKGGFKLATKGKPILQTYDLVYPMQGGEHQPEKLKELFKESLTALKVNKVDIFYLHAPDHTTPIELTLGAVQELYQAGHFTEFGLSNYSSWQVADIYHICKSKGYVLPTVYQGMYNAITRGVEAELLPCLRKFNIRFYAYNPIAGGLFKEHFSFDGDVPKGSRFDPNTVVGKMYRSRYVTPAHAKAVANIQQATASHGYSAIEAAFRWIRHHSKLDAAFGDGVIIGGSSLEHIVSACQLLDKEEPLEEDVVEALDAGWKTVMASSVPYFR</sequence>
<dbReference type="Gene3D" id="3.20.20.100">
    <property type="entry name" value="NADP-dependent oxidoreductase domain"/>
    <property type="match status" value="1"/>
</dbReference>
<reference evidence="3" key="1">
    <citation type="submission" date="2021-06" db="EMBL/GenBank/DDBJ databases">
        <authorList>
            <person name="Kallberg Y."/>
            <person name="Tangrot J."/>
            <person name="Rosling A."/>
        </authorList>
    </citation>
    <scope>NUCLEOTIDE SEQUENCE</scope>
    <source>
        <strain evidence="3">BR232B</strain>
    </source>
</reference>
<evidence type="ECO:0000256" key="1">
    <source>
        <dbReference type="ARBA" id="ARBA00023002"/>
    </source>
</evidence>
<dbReference type="Pfam" id="PF00248">
    <property type="entry name" value="Aldo_ket_red"/>
    <property type="match status" value="1"/>
</dbReference>
<feature type="domain" description="NADP-dependent oxidoreductase" evidence="2">
    <location>
        <begin position="12"/>
        <end position="326"/>
    </location>
</feature>
<dbReference type="Proteomes" id="UP000789739">
    <property type="component" value="Unassembled WGS sequence"/>
</dbReference>
<organism evidence="3 4">
    <name type="scientific">Paraglomus brasilianum</name>
    <dbReference type="NCBI Taxonomy" id="144538"/>
    <lineage>
        <taxon>Eukaryota</taxon>
        <taxon>Fungi</taxon>
        <taxon>Fungi incertae sedis</taxon>
        <taxon>Mucoromycota</taxon>
        <taxon>Glomeromycotina</taxon>
        <taxon>Glomeromycetes</taxon>
        <taxon>Paraglomerales</taxon>
        <taxon>Paraglomeraceae</taxon>
        <taxon>Paraglomus</taxon>
    </lineage>
</organism>
<dbReference type="OrthoDB" id="2310150at2759"/>
<evidence type="ECO:0000259" key="2">
    <source>
        <dbReference type="Pfam" id="PF00248"/>
    </source>
</evidence>
<accession>A0A9N9FL86</accession>
<keyword evidence="1" id="KW-0560">Oxidoreductase</keyword>
<dbReference type="PANTHER" id="PTHR43364:SF4">
    <property type="entry name" value="NAD(P)-LINKED OXIDOREDUCTASE SUPERFAMILY PROTEIN"/>
    <property type="match status" value="1"/>
</dbReference>
<dbReference type="InterPro" id="IPR036812">
    <property type="entry name" value="NAD(P)_OxRdtase_dom_sf"/>
</dbReference>
<dbReference type="PANTHER" id="PTHR43364">
    <property type="entry name" value="NADH-SPECIFIC METHYLGLYOXAL REDUCTASE-RELATED"/>
    <property type="match status" value="1"/>
</dbReference>
<comment type="caution">
    <text evidence="3">The sequence shown here is derived from an EMBL/GenBank/DDBJ whole genome shotgun (WGS) entry which is preliminary data.</text>
</comment>
<proteinExistence type="predicted"/>
<protein>
    <submittedName>
        <fullName evidence="3">7338_t:CDS:1</fullName>
    </submittedName>
</protein>
<name>A0A9N9FL86_9GLOM</name>
<dbReference type="EMBL" id="CAJVPI010000517">
    <property type="protein sequence ID" value="CAG8545029.1"/>
    <property type="molecule type" value="Genomic_DNA"/>
</dbReference>
<dbReference type="InterPro" id="IPR023210">
    <property type="entry name" value="NADP_OxRdtase_dom"/>
</dbReference>
<keyword evidence="4" id="KW-1185">Reference proteome</keyword>
<dbReference type="SUPFAM" id="SSF51430">
    <property type="entry name" value="NAD(P)-linked oxidoreductase"/>
    <property type="match status" value="1"/>
</dbReference>
<dbReference type="AlphaFoldDB" id="A0A9N9FL86"/>
<dbReference type="GO" id="GO:0016491">
    <property type="term" value="F:oxidoreductase activity"/>
    <property type="evidence" value="ECO:0007669"/>
    <property type="project" value="UniProtKB-KW"/>
</dbReference>